<dbReference type="AlphaFoldDB" id="A0A9W8CPJ1"/>
<dbReference type="Pfam" id="PF11717">
    <property type="entry name" value="Tudor-knot"/>
    <property type="match status" value="1"/>
</dbReference>
<dbReference type="GO" id="GO:0031080">
    <property type="term" value="C:nuclear pore outer ring"/>
    <property type="evidence" value="ECO:0007669"/>
    <property type="project" value="TreeGrafter"/>
</dbReference>
<dbReference type="PANTHER" id="PTHR22652:SF0">
    <property type="entry name" value="NUCLEOPORIN NUP43"/>
    <property type="match status" value="1"/>
</dbReference>
<sequence>HKELILWTTGNPDFQQGSNDGDTGSGDLATLVAKVQHDGNVEQIVAPLPDTIATTSSYGTIAIYHVAPDSIDGGLVLRESVTAHRFGNGEPAVATGLAVQPSASADAEIASCGEDGQLVCVPLSRLDALQRYEVDSTVVTGVCWPTPAQVAVSTRGGQVKLFDRRALSEVAAVFVDPSNSYALESIDVHPSQSFRLATGTDTGAVLLWDIRNPKQPTMEAFNVHESNVWAVQFHPTDASKIVSCSEDASIAVVQWLADAADGHARPVRRLSSFFNALSINCVDVCPGTKAEVATATAVSSASELVIGCKAFFEKDGEIRKAEVLSIRDKAMRQNIQRTADDTPLDNSESTIEYEFYVHYVEFNKRLDEWVEQSRARLDKP</sequence>
<keyword evidence="3" id="KW-0677">Repeat</keyword>
<name>A0A9W8CPJ1_9FUNG</name>
<dbReference type="InterPro" id="IPR016197">
    <property type="entry name" value="Chromo-like_dom_sf"/>
</dbReference>
<dbReference type="EMBL" id="JANBOI010003001">
    <property type="protein sequence ID" value="KAJ1719158.1"/>
    <property type="molecule type" value="Genomic_DNA"/>
</dbReference>
<evidence type="ECO:0000313" key="7">
    <source>
        <dbReference type="Proteomes" id="UP001143981"/>
    </source>
</evidence>
<protein>
    <recommendedName>
        <fullName evidence="5">Tudor-knot domain-containing protein</fullName>
    </recommendedName>
</protein>
<keyword evidence="2" id="KW-0853">WD repeat</keyword>
<dbReference type="InterPro" id="IPR001680">
    <property type="entry name" value="WD40_rpt"/>
</dbReference>
<organism evidence="6 7">
    <name type="scientific">Coemansia biformis</name>
    <dbReference type="NCBI Taxonomy" id="1286918"/>
    <lineage>
        <taxon>Eukaryota</taxon>
        <taxon>Fungi</taxon>
        <taxon>Fungi incertae sedis</taxon>
        <taxon>Zoopagomycota</taxon>
        <taxon>Kickxellomycotina</taxon>
        <taxon>Kickxellomycetes</taxon>
        <taxon>Kickxellales</taxon>
        <taxon>Kickxellaceae</taxon>
        <taxon>Coemansia</taxon>
    </lineage>
</organism>
<feature type="non-terminal residue" evidence="6">
    <location>
        <position position="380"/>
    </location>
</feature>
<feature type="non-terminal residue" evidence="6">
    <location>
        <position position="1"/>
    </location>
</feature>
<evidence type="ECO:0000313" key="6">
    <source>
        <dbReference type="EMBL" id="KAJ1719158.1"/>
    </source>
</evidence>
<evidence type="ECO:0000259" key="5">
    <source>
        <dbReference type="Pfam" id="PF11717"/>
    </source>
</evidence>
<dbReference type="InterPro" id="IPR036322">
    <property type="entry name" value="WD40_repeat_dom_sf"/>
</dbReference>
<dbReference type="InterPro" id="IPR025995">
    <property type="entry name" value="Tudor-knot"/>
</dbReference>
<reference evidence="6" key="1">
    <citation type="submission" date="2022-07" db="EMBL/GenBank/DDBJ databases">
        <title>Phylogenomic reconstructions and comparative analyses of Kickxellomycotina fungi.</title>
        <authorList>
            <person name="Reynolds N.K."/>
            <person name="Stajich J.E."/>
            <person name="Barry K."/>
            <person name="Grigoriev I.V."/>
            <person name="Crous P."/>
            <person name="Smith M.E."/>
        </authorList>
    </citation>
    <scope>NUCLEOTIDE SEQUENCE</scope>
    <source>
        <strain evidence="6">BCRC 34381</strain>
    </source>
</reference>
<dbReference type="SUPFAM" id="SSF50978">
    <property type="entry name" value="WD40 repeat-like"/>
    <property type="match status" value="1"/>
</dbReference>
<dbReference type="InterPro" id="IPR015943">
    <property type="entry name" value="WD40/YVTN_repeat-like_dom_sf"/>
</dbReference>
<dbReference type="Pfam" id="PF00400">
    <property type="entry name" value="WD40"/>
    <property type="match status" value="1"/>
</dbReference>
<dbReference type="OrthoDB" id="427795at2759"/>
<feature type="domain" description="Tudor-knot" evidence="5">
    <location>
        <begin position="305"/>
        <end position="374"/>
    </location>
</feature>
<accession>A0A9W8CPJ1</accession>
<evidence type="ECO:0000256" key="4">
    <source>
        <dbReference type="ARBA" id="ARBA00023242"/>
    </source>
</evidence>
<dbReference type="Proteomes" id="UP001143981">
    <property type="component" value="Unassembled WGS sequence"/>
</dbReference>
<keyword evidence="4" id="KW-0539">Nucleus</keyword>
<evidence type="ECO:0000256" key="1">
    <source>
        <dbReference type="ARBA" id="ARBA00004123"/>
    </source>
</evidence>
<dbReference type="SUPFAM" id="SSF54160">
    <property type="entry name" value="Chromo domain-like"/>
    <property type="match status" value="1"/>
</dbReference>
<dbReference type="PANTHER" id="PTHR22652">
    <property type="entry name" value="NUCLEOPORIN NUP43"/>
    <property type="match status" value="1"/>
</dbReference>
<dbReference type="Gene3D" id="2.30.30.140">
    <property type="match status" value="1"/>
</dbReference>
<dbReference type="SMART" id="SM00320">
    <property type="entry name" value="WD40"/>
    <property type="match status" value="4"/>
</dbReference>
<keyword evidence="7" id="KW-1185">Reference proteome</keyword>
<evidence type="ECO:0000256" key="3">
    <source>
        <dbReference type="ARBA" id="ARBA00022737"/>
    </source>
</evidence>
<comment type="caution">
    <text evidence="6">The sequence shown here is derived from an EMBL/GenBank/DDBJ whole genome shotgun (WGS) entry which is preliminary data.</text>
</comment>
<gene>
    <name evidence="6" type="ORF">LPJ61_006368</name>
</gene>
<proteinExistence type="predicted"/>
<comment type="subcellular location">
    <subcellularLocation>
        <location evidence="1">Nucleus</location>
    </subcellularLocation>
</comment>
<evidence type="ECO:0000256" key="2">
    <source>
        <dbReference type="ARBA" id="ARBA00022574"/>
    </source>
</evidence>
<dbReference type="Gene3D" id="2.130.10.10">
    <property type="entry name" value="YVTN repeat-like/Quinoprotein amine dehydrogenase"/>
    <property type="match status" value="1"/>
</dbReference>